<dbReference type="Gene3D" id="3.40.190.150">
    <property type="entry name" value="Bordetella uptake gene, domain 1"/>
    <property type="match status" value="1"/>
</dbReference>
<name>A0A9X1YEI0_9PROT</name>
<dbReference type="Gene3D" id="3.40.190.10">
    <property type="entry name" value="Periplasmic binding protein-like II"/>
    <property type="match status" value="1"/>
</dbReference>
<comment type="similarity">
    <text evidence="1">Belongs to the UPF0065 (bug) family.</text>
</comment>
<feature type="chain" id="PRO_5040985991" evidence="2">
    <location>
        <begin position="28"/>
        <end position="334"/>
    </location>
</feature>
<evidence type="ECO:0000313" key="3">
    <source>
        <dbReference type="EMBL" id="MCK8787187.1"/>
    </source>
</evidence>
<proteinExistence type="inferred from homology"/>
<keyword evidence="4" id="KW-1185">Reference proteome</keyword>
<sequence length="334" mass="35210">MSTPRRRALALLAGLAAAFPLAGPVHAQSFPDHPITLVTGFAPGGSTDIAARFVADRMQAHLPNGRIVVENRPGASGVVAADWLRRQPADGYTIMLIEASSHSVAPNAIRGGTRYNPIDDFTPIAIVGTGPLLLIASNDFPARDAVAAVRLLRESPPDRFTYASSGVGSIPQLAAELLRVRLGTHGEFPHAAYRSGGQMVESIARNETGWGIAVLASAAQQVRDGRVRGLAVTGPRRTPAFPDIPTLAEGALPGFEIETYNAIIGPRGIPGPVQAALNRAINAAIAEPGLRERLQTAGVDAVGPNTPEETRTFLVEQLSRFQEIVRSTGVTLEP</sequence>
<dbReference type="Proteomes" id="UP001139516">
    <property type="component" value="Unassembled WGS sequence"/>
</dbReference>
<feature type="signal peptide" evidence="2">
    <location>
        <begin position="1"/>
        <end position="27"/>
    </location>
</feature>
<dbReference type="InterPro" id="IPR042100">
    <property type="entry name" value="Bug_dom1"/>
</dbReference>
<organism evidence="3 4">
    <name type="scientific">Roseomonas acroporae</name>
    <dbReference type="NCBI Taxonomy" id="2937791"/>
    <lineage>
        <taxon>Bacteria</taxon>
        <taxon>Pseudomonadati</taxon>
        <taxon>Pseudomonadota</taxon>
        <taxon>Alphaproteobacteria</taxon>
        <taxon>Acetobacterales</taxon>
        <taxon>Roseomonadaceae</taxon>
        <taxon>Roseomonas</taxon>
    </lineage>
</organism>
<dbReference type="InterPro" id="IPR006311">
    <property type="entry name" value="TAT_signal"/>
</dbReference>
<evidence type="ECO:0000256" key="2">
    <source>
        <dbReference type="SAM" id="SignalP"/>
    </source>
</evidence>
<keyword evidence="2" id="KW-0732">Signal</keyword>
<comment type="caution">
    <text evidence="3">The sequence shown here is derived from an EMBL/GenBank/DDBJ whole genome shotgun (WGS) entry which is preliminary data.</text>
</comment>
<dbReference type="PANTHER" id="PTHR42928">
    <property type="entry name" value="TRICARBOXYLATE-BINDING PROTEIN"/>
    <property type="match status" value="1"/>
</dbReference>
<dbReference type="PROSITE" id="PS51318">
    <property type="entry name" value="TAT"/>
    <property type="match status" value="1"/>
</dbReference>
<dbReference type="EMBL" id="JALPRX010000110">
    <property type="protein sequence ID" value="MCK8787187.1"/>
    <property type="molecule type" value="Genomic_DNA"/>
</dbReference>
<accession>A0A9X1YEI0</accession>
<dbReference type="RefSeq" id="WP_248669241.1">
    <property type="nucleotide sequence ID" value="NZ_JALPRX010000110.1"/>
</dbReference>
<protein>
    <submittedName>
        <fullName evidence="3">Tripartite tricarboxylate transporter substrate binding protein</fullName>
    </submittedName>
</protein>
<evidence type="ECO:0000256" key="1">
    <source>
        <dbReference type="ARBA" id="ARBA00006987"/>
    </source>
</evidence>
<dbReference type="PIRSF" id="PIRSF017082">
    <property type="entry name" value="YflP"/>
    <property type="match status" value="1"/>
</dbReference>
<dbReference type="PANTHER" id="PTHR42928:SF5">
    <property type="entry name" value="BLR1237 PROTEIN"/>
    <property type="match status" value="1"/>
</dbReference>
<dbReference type="InterPro" id="IPR005064">
    <property type="entry name" value="BUG"/>
</dbReference>
<reference evidence="3" key="1">
    <citation type="submission" date="2022-04" db="EMBL/GenBank/DDBJ databases">
        <title>Roseomonas acroporae sp. nov., isolated from coral Acropora digitifera.</title>
        <authorList>
            <person name="Sun H."/>
        </authorList>
    </citation>
    <scope>NUCLEOTIDE SEQUENCE</scope>
    <source>
        <strain evidence="3">NAR14</strain>
    </source>
</reference>
<dbReference type="CDD" id="cd07012">
    <property type="entry name" value="PBP2_Bug_TTT"/>
    <property type="match status" value="1"/>
</dbReference>
<dbReference type="Pfam" id="PF03401">
    <property type="entry name" value="TctC"/>
    <property type="match status" value="1"/>
</dbReference>
<dbReference type="AlphaFoldDB" id="A0A9X1YEI0"/>
<evidence type="ECO:0000313" key="4">
    <source>
        <dbReference type="Proteomes" id="UP001139516"/>
    </source>
</evidence>
<gene>
    <name evidence="3" type="ORF">M0638_22705</name>
</gene>